<keyword evidence="3" id="KW-0804">Transcription</keyword>
<protein>
    <submittedName>
        <fullName evidence="6">Transcriptional regulator BetI</fullName>
    </submittedName>
</protein>
<dbReference type="AlphaFoldDB" id="A0A1Y2MVL2"/>
<gene>
    <name evidence="6" type="ORF">BG845_03486</name>
</gene>
<evidence type="ECO:0000256" key="2">
    <source>
        <dbReference type="ARBA" id="ARBA00023125"/>
    </source>
</evidence>
<organism evidence="6 7">
    <name type="scientific">Pseudonocardia autotrophica</name>
    <name type="common">Amycolata autotrophica</name>
    <name type="synonym">Nocardia autotrophica</name>
    <dbReference type="NCBI Taxonomy" id="2074"/>
    <lineage>
        <taxon>Bacteria</taxon>
        <taxon>Bacillati</taxon>
        <taxon>Actinomycetota</taxon>
        <taxon>Actinomycetes</taxon>
        <taxon>Pseudonocardiales</taxon>
        <taxon>Pseudonocardiaceae</taxon>
        <taxon>Pseudonocardia</taxon>
    </lineage>
</organism>
<dbReference type="PROSITE" id="PS50977">
    <property type="entry name" value="HTH_TETR_2"/>
    <property type="match status" value="1"/>
</dbReference>
<keyword evidence="2 4" id="KW-0238">DNA-binding</keyword>
<dbReference type="Proteomes" id="UP000194360">
    <property type="component" value="Unassembled WGS sequence"/>
</dbReference>
<dbReference type="PANTHER" id="PTHR30055:SF234">
    <property type="entry name" value="HTH-TYPE TRANSCRIPTIONAL REGULATOR BETI"/>
    <property type="match status" value="1"/>
</dbReference>
<sequence>MGDRTSTANTDLTARARIRDAALEHFAAHGVERTTIRGVATAAGVSHGLVQHHFGSKENLRRACDEYAAETIRRTKDEAGAGGMADPGFLADALRTAMPVRRYIARALIDGSPSVATLFDDEVAHIESYLADPRQTVARPRTSDLHAYAVAIAAMNFGFLALHEQLSRTLGEDTLTPEGSPRFFRAVLDVLAEPLFTPEFTEQSRATLDRLGNP</sequence>
<dbReference type="PANTHER" id="PTHR30055">
    <property type="entry name" value="HTH-TYPE TRANSCRIPTIONAL REGULATOR RUTR"/>
    <property type="match status" value="1"/>
</dbReference>
<keyword evidence="1" id="KW-0805">Transcription regulation</keyword>
<feature type="DNA-binding region" description="H-T-H motif" evidence="4">
    <location>
        <begin position="35"/>
        <end position="54"/>
    </location>
</feature>
<accession>A0A1Y2MVL2</accession>
<dbReference type="GO" id="GO:0003700">
    <property type="term" value="F:DNA-binding transcription factor activity"/>
    <property type="evidence" value="ECO:0007669"/>
    <property type="project" value="TreeGrafter"/>
</dbReference>
<evidence type="ECO:0000313" key="6">
    <source>
        <dbReference type="EMBL" id="OSY39216.1"/>
    </source>
</evidence>
<dbReference type="Gene3D" id="1.10.357.10">
    <property type="entry name" value="Tetracycline Repressor, domain 2"/>
    <property type="match status" value="1"/>
</dbReference>
<evidence type="ECO:0000256" key="1">
    <source>
        <dbReference type="ARBA" id="ARBA00023015"/>
    </source>
</evidence>
<evidence type="ECO:0000313" key="7">
    <source>
        <dbReference type="Proteomes" id="UP000194360"/>
    </source>
</evidence>
<evidence type="ECO:0000256" key="3">
    <source>
        <dbReference type="ARBA" id="ARBA00023163"/>
    </source>
</evidence>
<dbReference type="RefSeq" id="WP_218031435.1">
    <property type="nucleotide sequence ID" value="NZ_AP018920.1"/>
</dbReference>
<dbReference type="Pfam" id="PF00440">
    <property type="entry name" value="TetR_N"/>
    <property type="match status" value="1"/>
</dbReference>
<dbReference type="InterPro" id="IPR009057">
    <property type="entry name" value="Homeodomain-like_sf"/>
</dbReference>
<dbReference type="InterPro" id="IPR050109">
    <property type="entry name" value="HTH-type_TetR-like_transc_reg"/>
</dbReference>
<reference evidence="6 7" key="1">
    <citation type="submission" date="2016-09" db="EMBL/GenBank/DDBJ databases">
        <title>Pseudonocardia autotrophica DSM535, a candidate organism with high potential of specific P450 cytochromes.</title>
        <authorList>
            <person name="Grumaz C."/>
            <person name="Vainshtein Y."/>
            <person name="Kirstahler P."/>
            <person name="Sohn K."/>
        </authorList>
    </citation>
    <scope>NUCLEOTIDE SEQUENCE [LARGE SCALE GENOMIC DNA]</scope>
    <source>
        <strain evidence="6 7">DSM 535</strain>
    </source>
</reference>
<keyword evidence="7" id="KW-1185">Reference proteome</keyword>
<dbReference type="SUPFAM" id="SSF46689">
    <property type="entry name" value="Homeodomain-like"/>
    <property type="match status" value="1"/>
</dbReference>
<evidence type="ECO:0000256" key="4">
    <source>
        <dbReference type="PROSITE-ProRule" id="PRU00335"/>
    </source>
</evidence>
<proteinExistence type="predicted"/>
<comment type="caution">
    <text evidence="6">The sequence shown here is derived from an EMBL/GenBank/DDBJ whole genome shotgun (WGS) entry which is preliminary data.</text>
</comment>
<dbReference type="GO" id="GO:0000976">
    <property type="term" value="F:transcription cis-regulatory region binding"/>
    <property type="evidence" value="ECO:0007669"/>
    <property type="project" value="TreeGrafter"/>
</dbReference>
<dbReference type="STRING" id="2074.BG845_03486"/>
<evidence type="ECO:0000259" key="5">
    <source>
        <dbReference type="PROSITE" id="PS50977"/>
    </source>
</evidence>
<dbReference type="InterPro" id="IPR001647">
    <property type="entry name" value="HTH_TetR"/>
</dbReference>
<dbReference type="EMBL" id="MIGB01000018">
    <property type="protein sequence ID" value="OSY39216.1"/>
    <property type="molecule type" value="Genomic_DNA"/>
</dbReference>
<feature type="domain" description="HTH tetR-type" evidence="5">
    <location>
        <begin position="12"/>
        <end position="72"/>
    </location>
</feature>
<dbReference type="PRINTS" id="PR00455">
    <property type="entry name" value="HTHTETR"/>
</dbReference>
<name>A0A1Y2MVL2_PSEAH</name>